<dbReference type="Pfam" id="PF22564">
    <property type="entry name" value="HAAS"/>
    <property type="match status" value="1"/>
</dbReference>
<dbReference type="Proteomes" id="UP001145072">
    <property type="component" value="Unassembled WGS sequence"/>
</dbReference>
<dbReference type="EMBL" id="JAMQJZ010000007">
    <property type="protein sequence ID" value="MDC3420838.1"/>
    <property type="molecule type" value="Genomic_DNA"/>
</dbReference>
<protein>
    <submittedName>
        <fullName evidence="2">DUF1700 domain-containing protein</fullName>
    </submittedName>
</protein>
<organism evidence="2 3">
    <name type="scientific">Aquibacillus koreensis</name>
    <dbReference type="NCBI Taxonomy" id="279446"/>
    <lineage>
        <taxon>Bacteria</taxon>
        <taxon>Bacillati</taxon>
        <taxon>Bacillota</taxon>
        <taxon>Bacilli</taxon>
        <taxon>Bacillales</taxon>
        <taxon>Bacillaceae</taxon>
        <taxon>Aquibacillus</taxon>
    </lineage>
</organism>
<evidence type="ECO:0000256" key="1">
    <source>
        <dbReference type="SAM" id="Phobius"/>
    </source>
</evidence>
<name>A0A9X3WL46_9BACI</name>
<feature type="transmembrane region" description="Helical" evidence="1">
    <location>
        <begin position="91"/>
        <end position="111"/>
    </location>
</feature>
<reference evidence="2" key="1">
    <citation type="submission" date="2022-06" db="EMBL/GenBank/DDBJ databases">
        <title>Aquibacillus sp. a new bacterium isolated from soil saline samples.</title>
        <authorList>
            <person name="Galisteo C."/>
            <person name="De La Haba R."/>
            <person name="Sanchez-Porro C."/>
            <person name="Ventosa A."/>
        </authorList>
    </citation>
    <scope>NUCLEOTIDE SEQUENCE</scope>
    <source>
        <strain evidence="2">JCM 12387</strain>
    </source>
</reference>
<feature type="transmembrane region" description="Helical" evidence="1">
    <location>
        <begin position="147"/>
        <end position="170"/>
    </location>
</feature>
<accession>A0A9X3WL46</accession>
<dbReference type="RefSeq" id="WP_259872363.1">
    <property type="nucleotide sequence ID" value="NZ_JAMQJZ010000007.1"/>
</dbReference>
<gene>
    <name evidence="2" type="ORF">NC661_10700</name>
</gene>
<feature type="transmembrane region" description="Helical" evidence="1">
    <location>
        <begin position="117"/>
        <end position="140"/>
    </location>
</feature>
<keyword evidence="1" id="KW-0472">Membrane</keyword>
<dbReference type="AlphaFoldDB" id="A0A9X3WL46"/>
<sequence>MNKAQFLKELEYHLRKLPYQEKNEILQTYEDKFQLGFIDDKTEEEVALELGSPRIIANDFLKEFKTSEPVVGYTAAGTVKSSSSVTNVGRAIIVAIALLFFNLIIMLGPIVAVIGTYFAFIAVGISFSLTPLAWIASIIFGQSTSILGEFFIILSLSSLGVLITIGMIYVGKFLYRILVSYIKFNVRFVRGD</sequence>
<proteinExistence type="predicted"/>
<keyword evidence="3" id="KW-1185">Reference proteome</keyword>
<evidence type="ECO:0000313" key="2">
    <source>
        <dbReference type="EMBL" id="MDC3420838.1"/>
    </source>
</evidence>
<keyword evidence="1" id="KW-0812">Transmembrane</keyword>
<comment type="caution">
    <text evidence="2">The sequence shown here is derived from an EMBL/GenBank/DDBJ whole genome shotgun (WGS) entry which is preliminary data.</text>
</comment>
<evidence type="ECO:0000313" key="3">
    <source>
        <dbReference type="Proteomes" id="UP001145072"/>
    </source>
</evidence>
<keyword evidence="1" id="KW-1133">Transmembrane helix</keyword>